<accession>A0A368FPY4</accession>
<comment type="caution">
    <text evidence="1">The sequence shown here is derived from an EMBL/GenBank/DDBJ whole genome shotgun (WGS) entry which is preliminary data.</text>
</comment>
<name>A0A368FPY4_ANCCA</name>
<keyword evidence="2" id="KW-1185">Reference proteome</keyword>
<dbReference type="AlphaFoldDB" id="A0A368FPY4"/>
<dbReference type="EMBL" id="JOJR01000800">
    <property type="protein sequence ID" value="RCN34301.1"/>
    <property type="molecule type" value="Genomic_DNA"/>
</dbReference>
<reference evidence="1 2" key="1">
    <citation type="submission" date="2014-10" db="EMBL/GenBank/DDBJ databases">
        <title>Draft genome of the hookworm Ancylostoma caninum.</title>
        <authorList>
            <person name="Mitreva M."/>
        </authorList>
    </citation>
    <scope>NUCLEOTIDE SEQUENCE [LARGE SCALE GENOMIC DNA]</scope>
    <source>
        <strain evidence="1 2">Baltimore</strain>
    </source>
</reference>
<organism evidence="1 2">
    <name type="scientific">Ancylostoma caninum</name>
    <name type="common">Dog hookworm</name>
    <dbReference type="NCBI Taxonomy" id="29170"/>
    <lineage>
        <taxon>Eukaryota</taxon>
        <taxon>Metazoa</taxon>
        <taxon>Ecdysozoa</taxon>
        <taxon>Nematoda</taxon>
        <taxon>Chromadorea</taxon>
        <taxon>Rhabditida</taxon>
        <taxon>Rhabditina</taxon>
        <taxon>Rhabditomorpha</taxon>
        <taxon>Strongyloidea</taxon>
        <taxon>Ancylostomatidae</taxon>
        <taxon>Ancylostomatinae</taxon>
        <taxon>Ancylostoma</taxon>
    </lineage>
</organism>
<dbReference type="Proteomes" id="UP000252519">
    <property type="component" value="Unassembled WGS sequence"/>
</dbReference>
<proteinExistence type="predicted"/>
<evidence type="ECO:0000313" key="2">
    <source>
        <dbReference type="Proteomes" id="UP000252519"/>
    </source>
</evidence>
<evidence type="ECO:0000313" key="1">
    <source>
        <dbReference type="EMBL" id="RCN34301.1"/>
    </source>
</evidence>
<protein>
    <submittedName>
        <fullName evidence="1">Uncharacterized protein</fullName>
    </submittedName>
</protein>
<feature type="non-terminal residue" evidence="1">
    <location>
        <position position="1"/>
    </location>
</feature>
<sequence>GHGRQEAGSECSQHETAGAEKICRTLGRAAENEKISRKEDYEMFMEKLREAGSVVSAEQPLTENHRQESLLLAKDLGRLRWAISQSQVEVIENDPTSVEEVILAQLCAGEVKETEIVLKSDGKMRLSVMVALNGVTRHLTGSMLNSACFNGLADMEEFRVELLERGVAVPS</sequence>
<gene>
    <name evidence="1" type="ORF">ANCCAN_19855</name>
</gene>